<gene>
    <name evidence="2" type="ORF">Z968_01430</name>
</gene>
<keyword evidence="1" id="KW-0472">Membrane</keyword>
<evidence type="ECO:0000313" key="3">
    <source>
        <dbReference type="Proteomes" id="UP000030012"/>
    </source>
</evidence>
<accession>A0A0A0IAP5</accession>
<keyword evidence="1" id="KW-0812">Transmembrane</keyword>
<dbReference type="EMBL" id="JENJ01000004">
    <property type="protein sequence ID" value="KGM98012.1"/>
    <property type="molecule type" value="Genomic_DNA"/>
</dbReference>
<organism evidence="2 3">
    <name type="scientific">Clostridium novyi A str. 4552</name>
    <dbReference type="NCBI Taxonomy" id="1444289"/>
    <lineage>
        <taxon>Bacteria</taxon>
        <taxon>Bacillati</taxon>
        <taxon>Bacillota</taxon>
        <taxon>Clostridia</taxon>
        <taxon>Eubacteriales</taxon>
        <taxon>Clostridiaceae</taxon>
        <taxon>Clostridium</taxon>
    </lineage>
</organism>
<protein>
    <submittedName>
        <fullName evidence="2">Uncharacterized protein</fullName>
    </submittedName>
</protein>
<comment type="caution">
    <text evidence="2">The sequence shown here is derived from an EMBL/GenBank/DDBJ whole genome shotgun (WGS) entry which is preliminary data.</text>
</comment>
<dbReference type="AlphaFoldDB" id="A0A0A0IAP5"/>
<dbReference type="OrthoDB" id="9815946at2"/>
<name>A0A0A0IAP5_CLONO</name>
<evidence type="ECO:0000313" key="2">
    <source>
        <dbReference type="EMBL" id="KGM98012.1"/>
    </source>
</evidence>
<reference evidence="2 3" key="1">
    <citation type="submission" date="2014-01" db="EMBL/GenBank/DDBJ databases">
        <title>Plasmidome dynamics in the species complex Clostridium novyi sensu lato converts strains of independent lineages into distinctly different pathogens.</title>
        <authorList>
            <person name="Skarin H."/>
            <person name="Segerman B."/>
        </authorList>
    </citation>
    <scope>NUCLEOTIDE SEQUENCE [LARGE SCALE GENOMIC DNA]</scope>
    <source>
        <strain evidence="2 3">4552</strain>
    </source>
</reference>
<dbReference type="Proteomes" id="UP000030012">
    <property type="component" value="Unassembled WGS sequence"/>
</dbReference>
<dbReference type="RefSeq" id="WP_039252351.1">
    <property type="nucleotide sequence ID" value="NZ_JENJ01000004.1"/>
</dbReference>
<proteinExistence type="predicted"/>
<keyword evidence="1" id="KW-1133">Transmembrane helix</keyword>
<sequence>MSNRKYKRVSILIVIFFVTLLLSIFKHYLKVDVHNCIDENTIVLRLAEIRSSDHPSTKGVNEFARLVRQR</sequence>
<feature type="transmembrane region" description="Helical" evidence="1">
    <location>
        <begin position="9"/>
        <end position="29"/>
    </location>
</feature>
<evidence type="ECO:0000256" key="1">
    <source>
        <dbReference type="SAM" id="Phobius"/>
    </source>
</evidence>